<comment type="caution">
    <text evidence="4">The sequence shown here is derived from an EMBL/GenBank/DDBJ whole genome shotgun (WGS) entry which is preliminary data.</text>
</comment>
<feature type="domain" description="Thioredoxin-like fold" evidence="3">
    <location>
        <begin position="46"/>
        <end position="209"/>
    </location>
</feature>
<evidence type="ECO:0000256" key="1">
    <source>
        <dbReference type="ARBA" id="ARBA00007787"/>
    </source>
</evidence>
<dbReference type="GeneID" id="76198766"/>
<dbReference type="Gene3D" id="3.40.30.10">
    <property type="entry name" value="Glutaredoxin"/>
    <property type="match status" value="1"/>
</dbReference>
<name>A0ABD5YMH5_9EURY</name>
<gene>
    <name evidence="4" type="ORF">ACFQL7_04610</name>
</gene>
<evidence type="ECO:0000259" key="3">
    <source>
        <dbReference type="Pfam" id="PF13462"/>
    </source>
</evidence>
<keyword evidence="2" id="KW-0249">Electron transport</keyword>
<dbReference type="InterPro" id="IPR012336">
    <property type="entry name" value="Thioredoxin-like_fold"/>
</dbReference>
<keyword evidence="2" id="KW-0813">Transport</keyword>
<evidence type="ECO:0000256" key="2">
    <source>
        <dbReference type="ARBA" id="ARBA00022982"/>
    </source>
</evidence>
<reference evidence="4 5" key="1">
    <citation type="journal article" date="2019" name="Int. J. Syst. Evol. Microbiol.">
        <title>The Global Catalogue of Microorganisms (GCM) 10K type strain sequencing project: providing services to taxonomists for standard genome sequencing and annotation.</title>
        <authorList>
            <consortium name="The Broad Institute Genomics Platform"/>
            <consortium name="The Broad Institute Genome Sequencing Center for Infectious Disease"/>
            <person name="Wu L."/>
            <person name="Ma J."/>
        </authorList>
    </citation>
    <scope>NUCLEOTIDE SEQUENCE [LARGE SCALE GENOMIC DNA]</scope>
    <source>
        <strain evidence="4 5">RDMS1</strain>
    </source>
</reference>
<dbReference type="AlphaFoldDB" id="A0ABD5YMH5"/>
<proteinExistence type="inferred from homology"/>
<accession>A0ABD5YMH5</accession>
<keyword evidence="5" id="KW-1185">Reference proteome</keyword>
<comment type="similarity">
    <text evidence="1">Belongs to the glutaredoxin family.</text>
</comment>
<evidence type="ECO:0000313" key="4">
    <source>
        <dbReference type="EMBL" id="MFC7189199.1"/>
    </source>
</evidence>
<dbReference type="Proteomes" id="UP001596417">
    <property type="component" value="Unassembled WGS sequence"/>
</dbReference>
<dbReference type="RefSeq" id="WP_248905129.1">
    <property type="nucleotide sequence ID" value="NZ_CP109979.1"/>
</dbReference>
<dbReference type="EMBL" id="JBHTAX010000001">
    <property type="protein sequence ID" value="MFC7189199.1"/>
    <property type="molecule type" value="Genomic_DNA"/>
</dbReference>
<dbReference type="SUPFAM" id="SSF52833">
    <property type="entry name" value="Thioredoxin-like"/>
    <property type="match status" value="1"/>
</dbReference>
<sequence>MSSLIGIRKQVHAQTATKEQTFEADDPSLGIDVAAAPDEAAMQSYPTLGSADAPNEVVFYGGWKCPYTKAFVINQLPDIVQQFVVPGDFRIEFQPVVYENGEPFHGFDEVRVARAGFAIWEHDPEAFWTYFEYFYANQVSRAGWYSPERVLEIADAANVDDETALRERMESELYADRITATMNRVRSIPIRAVPRLVLDDEVYAPLVHEDKTMQALTEHKDE</sequence>
<dbReference type="Pfam" id="PF13462">
    <property type="entry name" value="Thioredoxin_4"/>
    <property type="match status" value="1"/>
</dbReference>
<dbReference type="InterPro" id="IPR036249">
    <property type="entry name" value="Thioredoxin-like_sf"/>
</dbReference>
<evidence type="ECO:0000313" key="5">
    <source>
        <dbReference type="Proteomes" id="UP001596417"/>
    </source>
</evidence>
<protein>
    <submittedName>
        <fullName evidence="4">DsbA family protein</fullName>
    </submittedName>
</protein>
<organism evidence="4 5">
    <name type="scientific">Halocatena marina</name>
    <dbReference type="NCBI Taxonomy" id="2934937"/>
    <lineage>
        <taxon>Archaea</taxon>
        <taxon>Methanobacteriati</taxon>
        <taxon>Methanobacteriota</taxon>
        <taxon>Stenosarchaea group</taxon>
        <taxon>Halobacteria</taxon>
        <taxon>Halobacteriales</taxon>
        <taxon>Natronomonadaceae</taxon>
        <taxon>Halocatena</taxon>
    </lineage>
</organism>